<dbReference type="Pfam" id="PF14372">
    <property type="entry name" value="hAT-like_RNase-H"/>
    <property type="match status" value="1"/>
</dbReference>
<keyword evidence="14" id="KW-1185">Reference proteome</keyword>
<accession>A0A9R1VY40</accession>
<dbReference type="InterPro" id="IPR025525">
    <property type="entry name" value="hAT-like_transposase_RNase-H"/>
</dbReference>
<keyword evidence="3" id="KW-0479">Metal-binding</keyword>
<dbReference type="Pfam" id="PF02892">
    <property type="entry name" value="zf-BED"/>
    <property type="match status" value="1"/>
</dbReference>
<sequence>MANPTNNAEPPNADAEMNSKRRRKKSIVWEHFTIETINAECTKARCMQCKKVFSYITGSKLAGTSHLKRHIALGICPVGRTNQQDGQLLSLTPLTLTESQVVNDLPRKRHKTTSNSISFYHNRCRHDIAKMIIMHEYPLTIVECPAFLNSVRALQPQFPKIPLDGIEKECVELYKREKETLLNLVNSVNGRVNLSLDMWSTDQSVGYAFITGQFIDDDWKLHRRILGIVLLPFPESESAFNHAILSCISDWNLENKLFAITLDESFANKEVRKNMKRLLSEKNPLILNGKLLIGSCYARVLCQLAQDSLGALSETVKKVRESVKYVVLLEGTQETFNGLKLKLQVPSTKSLVLDDQNQWNTTYHMLIAACELKEVFSCLDAYDPNYQITLTMNEWKELEILCTFLKLLIDAANILTGPTYPTSNAFFHEVWKLQLELKNGTLSDDLFVRNLITPMYERFNRYWKDSFLVFSIAVVMDPRFKMKLVEFSFSRIYGEYAAADWIKTVNDGVYELFLDYVVQMLPPPTFVVNGNEGFEEETRLHCEILKTEVDENEIFLSTSDELSDFEVYISGITSHGNMKPELDQYLEESVLPRMQEFDVLGWWKLNRKKYPTLSKMASDILCIPVSTVGKESVFDMRCRKMDRYRSSLRPSTVEALICAKDWLKYGSPECSPEYSPEYSSPRSVVKMELFLVLMFKMKTKKKDISDVWELLRNNGVKPNK</sequence>
<dbReference type="AlphaFoldDB" id="A0A9R1VY40"/>
<proteinExistence type="predicted"/>
<dbReference type="InterPro" id="IPR052035">
    <property type="entry name" value="ZnF_BED_domain_contain"/>
</dbReference>
<organism evidence="13 14">
    <name type="scientific">Lactuca sativa</name>
    <name type="common">Garden lettuce</name>
    <dbReference type="NCBI Taxonomy" id="4236"/>
    <lineage>
        <taxon>Eukaryota</taxon>
        <taxon>Viridiplantae</taxon>
        <taxon>Streptophyta</taxon>
        <taxon>Embryophyta</taxon>
        <taxon>Tracheophyta</taxon>
        <taxon>Spermatophyta</taxon>
        <taxon>Magnoliopsida</taxon>
        <taxon>eudicotyledons</taxon>
        <taxon>Gunneridae</taxon>
        <taxon>Pentapetalae</taxon>
        <taxon>asterids</taxon>
        <taxon>campanulids</taxon>
        <taxon>Asterales</taxon>
        <taxon>Asteraceae</taxon>
        <taxon>Cichorioideae</taxon>
        <taxon>Cichorieae</taxon>
        <taxon>Lactucinae</taxon>
        <taxon>Lactuca</taxon>
    </lineage>
</organism>
<gene>
    <name evidence="13" type="ORF">LSAT_V11C400192040</name>
</gene>
<dbReference type="GO" id="GO:0003677">
    <property type="term" value="F:DNA binding"/>
    <property type="evidence" value="ECO:0007669"/>
    <property type="project" value="UniProtKB-KW"/>
</dbReference>
<evidence type="ECO:0000256" key="7">
    <source>
        <dbReference type="ARBA" id="ARBA00023125"/>
    </source>
</evidence>
<dbReference type="InterPro" id="IPR036236">
    <property type="entry name" value="Znf_C2H2_sf"/>
</dbReference>
<feature type="region of interest" description="Disordered" evidence="11">
    <location>
        <begin position="1"/>
        <end position="22"/>
    </location>
</feature>
<evidence type="ECO:0000256" key="11">
    <source>
        <dbReference type="SAM" id="MobiDB-lite"/>
    </source>
</evidence>
<comment type="subcellular location">
    <subcellularLocation>
        <location evidence="1">Nucleus</location>
    </subcellularLocation>
</comment>
<dbReference type="GO" id="GO:0009791">
    <property type="term" value="P:post-embryonic development"/>
    <property type="evidence" value="ECO:0007669"/>
    <property type="project" value="UniProtKB-ARBA"/>
</dbReference>
<comment type="subunit">
    <text evidence="2">Homodimer.</text>
</comment>
<dbReference type="SMART" id="SM00614">
    <property type="entry name" value="ZnF_BED"/>
    <property type="match status" value="1"/>
</dbReference>
<evidence type="ECO:0000256" key="5">
    <source>
        <dbReference type="ARBA" id="ARBA00022833"/>
    </source>
</evidence>
<evidence type="ECO:0000259" key="12">
    <source>
        <dbReference type="PROSITE" id="PS50808"/>
    </source>
</evidence>
<evidence type="ECO:0000256" key="10">
    <source>
        <dbReference type="PROSITE-ProRule" id="PRU00027"/>
    </source>
</evidence>
<comment type="caution">
    <text evidence="13">The sequence shown here is derived from an EMBL/GenBank/DDBJ whole genome shotgun (WGS) entry which is preliminary data.</text>
</comment>
<evidence type="ECO:0000256" key="9">
    <source>
        <dbReference type="ARBA" id="ARBA00023242"/>
    </source>
</evidence>
<dbReference type="InterPro" id="IPR012337">
    <property type="entry name" value="RNaseH-like_sf"/>
</dbReference>
<dbReference type="InterPro" id="IPR008906">
    <property type="entry name" value="HATC_C_dom"/>
</dbReference>
<dbReference type="SUPFAM" id="SSF57667">
    <property type="entry name" value="beta-beta-alpha zinc fingers"/>
    <property type="match status" value="1"/>
</dbReference>
<reference evidence="13 14" key="1">
    <citation type="journal article" date="2017" name="Nat. Commun.">
        <title>Genome assembly with in vitro proximity ligation data and whole-genome triplication in lettuce.</title>
        <authorList>
            <person name="Reyes-Chin-Wo S."/>
            <person name="Wang Z."/>
            <person name="Yang X."/>
            <person name="Kozik A."/>
            <person name="Arikit S."/>
            <person name="Song C."/>
            <person name="Xia L."/>
            <person name="Froenicke L."/>
            <person name="Lavelle D.O."/>
            <person name="Truco M.J."/>
            <person name="Xia R."/>
            <person name="Zhu S."/>
            <person name="Xu C."/>
            <person name="Xu H."/>
            <person name="Xu X."/>
            <person name="Cox K."/>
            <person name="Korf I."/>
            <person name="Meyers B.C."/>
            <person name="Michelmore R.W."/>
        </authorList>
    </citation>
    <scope>NUCLEOTIDE SEQUENCE [LARGE SCALE GENOMIC DNA]</scope>
    <source>
        <strain evidence="14">cv. Salinas</strain>
        <tissue evidence="13">Seedlings</tissue>
    </source>
</reference>
<evidence type="ECO:0000256" key="1">
    <source>
        <dbReference type="ARBA" id="ARBA00004123"/>
    </source>
</evidence>
<dbReference type="SUPFAM" id="SSF53098">
    <property type="entry name" value="Ribonuclease H-like"/>
    <property type="match status" value="1"/>
</dbReference>
<dbReference type="PROSITE" id="PS50808">
    <property type="entry name" value="ZF_BED"/>
    <property type="match status" value="1"/>
</dbReference>
<dbReference type="PANTHER" id="PTHR46481">
    <property type="entry name" value="ZINC FINGER BED DOMAIN-CONTAINING PROTEIN 4"/>
    <property type="match status" value="1"/>
</dbReference>
<dbReference type="EMBL" id="NBSK02000004">
    <property type="protein sequence ID" value="KAJ0213689.1"/>
    <property type="molecule type" value="Genomic_DNA"/>
</dbReference>
<evidence type="ECO:0000256" key="8">
    <source>
        <dbReference type="ARBA" id="ARBA00023163"/>
    </source>
</evidence>
<dbReference type="Proteomes" id="UP000235145">
    <property type="component" value="Unassembled WGS sequence"/>
</dbReference>
<evidence type="ECO:0000256" key="3">
    <source>
        <dbReference type="ARBA" id="ARBA00022723"/>
    </source>
</evidence>
<dbReference type="GO" id="GO:0046983">
    <property type="term" value="F:protein dimerization activity"/>
    <property type="evidence" value="ECO:0007669"/>
    <property type="project" value="InterPro"/>
</dbReference>
<evidence type="ECO:0000256" key="4">
    <source>
        <dbReference type="ARBA" id="ARBA00022771"/>
    </source>
</evidence>
<keyword evidence="6" id="KW-0805">Transcription regulation</keyword>
<dbReference type="GO" id="GO:0008270">
    <property type="term" value="F:zinc ion binding"/>
    <property type="evidence" value="ECO:0007669"/>
    <property type="project" value="UniProtKB-KW"/>
</dbReference>
<protein>
    <recommendedName>
        <fullName evidence="12">BED-type domain-containing protein</fullName>
    </recommendedName>
</protein>
<keyword evidence="7" id="KW-0238">DNA-binding</keyword>
<evidence type="ECO:0000313" key="13">
    <source>
        <dbReference type="EMBL" id="KAJ0213689.1"/>
    </source>
</evidence>
<dbReference type="PANTHER" id="PTHR46481:SF10">
    <property type="entry name" value="ZINC FINGER BED DOMAIN-CONTAINING PROTEIN 39"/>
    <property type="match status" value="1"/>
</dbReference>
<keyword evidence="9" id="KW-0539">Nucleus</keyword>
<dbReference type="InterPro" id="IPR003656">
    <property type="entry name" value="Znf_BED"/>
</dbReference>
<keyword evidence="4 10" id="KW-0863">Zinc-finger</keyword>
<evidence type="ECO:0000256" key="2">
    <source>
        <dbReference type="ARBA" id="ARBA00011738"/>
    </source>
</evidence>
<name>A0A9R1VY40_LACSA</name>
<evidence type="ECO:0000313" key="14">
    <source>
        <dbReference type="Proteomes" id="UP000235145"/>
    </source>
</evidence>
<feature type="compositionally biased region" description="Low complexity" evidence="11">
    <location>
        <begin position="1"/>
        <end position="16"/>
    </location>
</feature>
<evidence type="ECO:0000256" key="6">
    <source>
        <dbReference type="ARBA" id="ARBA00023015"/>
    </source>
</evidence>
<dbReference type="Pfam" id="PF05699">
    <property type="entry name" value="Dimer_Tnp_hAT"/>
    <property type="match status" value="1"/>
</dbReference>
<dbReference type="GO" id="GO:0005634">
    <property type="term" value="C:nucleus"/>
    <property type="evidence" value="ECO:0007669"/>
    <property type="project" value="UniProtKB-SubCell"/>
</dbReference>
<keyword evidence="8" id="KW-0804">Transcription</keyword>
<keyword evidence="5" id="KW-0862">Zinc</keyword>
<feature type="domain" description="BED-type" evidence="12">
    <location>
        <begin position="23"/>
        <end position="83"/>
    </location>
</feature>